<dbReference type="GO" id="GO:0097060">
    <property type="term" value="C:synaptic membrane"/>
    <property type="evidence" value="ECO:0007669"/>
    <property type="project" value="UniProtKB-SubCell"/>
</dbReference>
<keyword evidence="23" id="KW-0325">Glycoprotein</keyword>
<evidence type="ECO:0000256" key="39">
    <source>
        <dbReference type="SAM" id="Phobius"/>
    </source>
</evidence>
<evidence type="ECO:0000256" key="18">
    <source>
        <dbReference type="ARBA" id="ARBA00022989"/>
    </source>
</evidence>
<evidence type="ECO:0000259" key="40">
    <source>
        <dbReference type="Pfam" id="PF07885"/>
    </source>
</evidence>
<evidence type="ECO:0000256" key="21">
    <source>
        <dbReference type="ARBA" id="ARBA00023136"/>
    </source>
</evidence>
<comment type="similarity">
    <text evidence="8 38">Belongs to the two pore domain potassium channel (TC 1.A.1.8) family.</text>
</comment>
<keyword evidence="16" id="KW-0832">Ubl conjugation</keyword>
<evidence type="ECO:0000256" key="22">
    <source>
        <dbReference type="ARBA" id="ARBA00023157"/>
    </source>
</evidence>
<dbReference type="GO" id="GO:0016324">
    <property type="term" value="C:apical plasma membrane"/>
    <property type="evidence" value="ECO:0007669"/>
    <property type="project" value="UniProtKB-SubCell"/>
</dbReference>
<dbReference type="EMBL" id="JAGXEW010000005">
    <property type="protein sequence ID" value="KAK1171125.1"/>
    <property type="molecule type" value="Genomic_DNA"/>
</dbReference>
<dbReference type="InterPro" id="IPR003092">
    <property type="entry name" value="2pore_dom_K_chnl_TASK"/>
</dbReference>
<protein>
    <recommendedName>
        <fullName evidence="36">Potassium channel subfamily K member</fullName>
    </recommendedName>
</protein>
<keyword evidence="21 36" id="KW-0472">Membrane</keyword>
<feature type="domain" description="Potassium channel" evidence="40">
    <location>
        <begin position="95"/>
        <end position="156"/>
    </location>
</feature>
<keyword evidence="13 38" id="KW-0812">Transmembrane</keyword>
<feature type="transmembrane region" description="Helical" evidence="39">
    <location>
        <begin position="178"/>
        <end position="203"/>
    </location>
</feature>
<evidence type="ECO:0000256" key="6">
    <source>
        <dbReference type="ARBA" id="ARBA00004541"/>
    </source>
</evidence>
<evidence type="ECO:0000256" key="20">
    <source>
        <dbReference type="ARBA" id="ARBA00023065"/>
    </source>
</evidence>
<sequence length="338" mass="38532">MLQSLASNSCVRLIQSNKSTWYFFFLVLGYVLYLIFGAVVFSSVELPYEDLLRQDLRNVKRQFLQENECLSEERLEEFLGKALEASNYGVSVLNNATANWNWDFTSALFFASTVLSTTGYGHTVPLSDGGKAFCIIYSVIGIPFTLLFLTAVVQRIMVYVTRGPVTYIHTRWGFSKQLVALVHALVLGLITASCFFFIPAAAFSSLEDDWNFLESFYFCFISLSTIGLGDYVPGEGYNQKFRQLYKIGITFYLMLGLIAMLVVLETFCELQELKQFRKMFYVKKEKAEDRVHIIDHEHLSFSSVSDQVASLREDKLNEPFMDVPPLTYSASDFSSLNR</sequence>
<evidence type="ECO:0000256" key="12">
    <source>
        <dbReference type="ARBA" id="ARBA00022538"/>
    </source>
</evidence>
<reference evidence="41" key="1">
    <citation type="submission" date="2022-02" db="EMBL/GenBank/DDBJ databases">
        <title>Atlantic sturgeon de novo genome assembly.</title>
        <authorList>
            <person name="Stock M."/>
            <person name="Klopp C."/>
            <person name="Guiguen Y."/>
            <person name="Cabau C."/>
            <person name="Parinello H."/>
            <person name="Santidrian Yebra-Pimentel E."/>
            <person name="Kuhl H."/>
            <person name="Dirks R.P."/>
            <person name="Guessner J."/>
            <person name="Wuertz S."/>
            <person name="Du K."/>
            <person name="Schartl M."/>
        </authorList>
    </citation>
    <scope>NUCLEOTIDE SEQUENCE</scope>
    <source>
        <strain evidence="41">STURGEONOMICS-FGT-2020</strain>
        <tissue evidence="41">Whole blood</tissue>
    </source>
</reference>
<comment type="subcellular location">
    <subcellularLocation>
        <location evidence="3">Apical cell membrane</location>
    </subcellularLocation>
    <subcellularLocation>
        <location evidence="7">Cell membrane</location>
        <topology evidence="7">Multi-pass membrane protein</topology>
    </subcellularLocation>
    <subcellularLocation>
        <location evidence="4">Cell projection</location>
        <location evidence="4">Dendrite</location>
    </subcellularLocation>
    <subcellularLocation>
        <location evidence="6">Cytoplasmic vesicle</location>
    </subcellularLocation>
    <subcellularLocation>
        <location evidence="5">Perikaryon</location>
    </subcellularLocation>
    <subcellularLocation>
        <location evidence="2">Recycling endosome</location>
    </subcellularLocation>
    <subcellularLocation>
        <location evidence="28">Synaptic cell membrane</location>
    </subcellularLocation>
</comment>
<evidence type="ECO:0000256" key="2">
    <source>
        <dbReference type="ARBA" id="ARBA00004172"/>
    </source>
</evidence>
<evidence type="ECO:0000256" key="25">
    <source>
        <dbReference type="ARBA" id="ARBA00023303"/>
    </source>
</evidence>
<feature type="transmembrane region" description="Helical" evidence="39">
    <location>
        <begin position="244"/>
        <end position="264"/>
    </location>
</feature>
<keyword evidence="12 36" id="KW-0633">Potassium transport</keyword>
<comment type="catalytic activity">
    <reaction evidence="32">
        <text>Li(+)(in) = Li(+)(out)</text>
        <dbReference type="Rhea" id="RHEA:78551"/>
        <dbReference type="ChEBI" id="CHEBI:49713"/>
    </reaction>
</comment>
<dbReference type="GO" id="GO:0022841">
    <property type="term" value="F:potassium ion leak channel activity"/>
    <property type="evidence" value="ECO:0007669"/>
    <property type="project" value="TreeGrafter"/>
</dbReference>
<evidence type="ECO:0000256" key="5">
    <source>
        <dbReference type="ARBA" id="ARBA00004484"/>
    </source>
</evidence>
<evidence type="ECO:0000256" key="36">
    <source>
        <dbReference type="PIRNR" id="PIRNR038061"/>
    </source>
</evidence>
<keyword evidence="25 38" id="KW-0407">Ion channel</keyword>
<name>A0AAD8GB78_ACIOX</name>
<evidence type="ECO:0000256" key="14">
    <source>
        <dbReference type="ARBA" id="ARBA00022753"/>
    </source>
</evidence>
<dbReference type="Pfam" id="PF07885">
    <property type="entry name" value="Ion_trans_2"/>
    <property type="match status" value="2"/>
</dbReference>
<keyword evidence="24" id="KW-0966">Cell projection</keyword>
<keyword evidence="19" id="KW-0770">Synapse</keyword>
<keyword evidence="11" id="KW-1017">Isopeptide bond</keyword>
<dbReference type="SUPFAM" id="SSF81324">
    <property type="entry name" value="Voltage-gated potassium channels"/>
    <property type="match status" value="2"/>
</dbReference>
<keyword evidence="14" id="KW-0967">Endosome</keyword>
<comment type="catalytic activity">
    <reaction evidence="33">
        <text>Rb(+)(in) = Rb(+)(out)</text>
        <dbReference type="Rhea" id="RHEA:78547"/>
        <dbReference type="ChEBI" id="CHEBI:49847"/>
    </reaction>
</comment>
<evidence type="ECO:0000256" key="32">
    <source>
        <dbReference type="ARBA" id="ARBA00044635"/>
    </source>
</evidence>
<comment type="caution">
    <text evidence="41">The sequence shown here is derived from an EMBL/GenBank/DDBJ whole genome shotgun (WGS) entry which is preliminary data.</text>
</comment>
<evidence type="ECO:0000256" key="23">
    <source>
        <dbReference type="ARBA" id="ARBA00023180"/>
    </source>
</evidence>
<dbReference type="InterPro" id="IPR013099">
    <property type="entry name" value="K_chnl_dom"/>
</dbReference>
<dbReference type="InterPro" id="IPR001779">
    <property type="entry name" value="2pore_dom_K_chnl_TWIK1"/>
</dbReference>
<organism evidence="41 42">
    <name type="scientific">Acipenser oxyrinchus oxyrinchus</name>
    <dbReference type="NCBI Taxonomy" id="40147"/>
    <lineage>
        <taxon>Eukaryota</taxon>
        <taxon>Metazoa</taxon>
        <taxon>Chordata</taxon>
        <taxon>Craniata</taxon>
        <taxon>Vertebrata</taxon>
        <taxon>Euteleostomi</taxon>
        <taxon>Actinopterygii</taxon>
        <taxon>Chondrostei</taxon>
        <taxon>Acipenseriformes</taxon>
        <taxon>Acipenseridae</taxon>
        <taxon>Acipenser</taxon>
    </lineage>
</organism>
<evidence type="ECO:0000256" key="34">
    <source>
        <dbReference type="ARBA" id="ARBA00044691"/>
    </source>
</evidence>
<evidence type="ECO:0000256" key="24">
    <source>
        <dbReference type="ARBA" id="ARBA00023273"/>
    </source>
</evidence>
<proteinExistence type="inferred from homology"/>
<feature type="transmembrane region" description="Helical" evidence="39">
    <location>
        <begin position="21"/>
        <end position="44"/>
    </location>
</feature>
<evidence type="ECO:0000256" key="28">
    <source>
        <dbReference type="ARBA" id="ARBA00034109"/>
    </source>
</evidence>
<evidence type="ECO:0000313" key="41">
    <source>
        <dbReference type="EMBL" id="KAK1171125.1"/>
    </source>
</evidence>
<evidence type="ECO:0000256" key="38">
    <source>
        <dbReference type="RuleBase" id="RU003857"/>
    </source>
</evidence>
<evidence type="ECO:0000256" key="3">
    <source>
        <dbReference type="ARBA" id="ARBA00004221"/>
    </source>
</evidence>
<dbReference type="InterPro" id="IPR003280">
    <property type="entry name" value="2pore_dom_K_chnl"/>
</dbReference>
<comment type="catalytic activity">
    <reaction evidence="29">
        <text>K(+)(in) = K(+)(out)</text>
        <dbReference type="Rhea" id="RHEA:29463"/>
        <dbReference type="ChEBI" id="CHEBI:29103"/>
    </reaction>
</comment>
<feature type="glycosylation site" description="N-linked (GlcNAc...) asparagine" evidence="37">
    <location>
        <position position="95"/>
    </location>
</feature>
<dbReference type="PANTHER" id="PTHR11003:SF59">
    <property type="entry name" value="POTASSIUM CHANNEL SUBFAMILY K MEMBER 1"/>
    <property type="match status" value="1"/>
</dbReference>
<evidence type="ECO:0000256" key="4">
    <source>
        <dbReference type="ARBA" id="ARBA00004279"/>
    </source>
</evidence>
<comment type="catalytic activity">
    <reaction evidence="34">
        <text>Cs(+)(in) = Cs(+)(out)</text>
        <dbReference type="Rhea" id="RHEA:78555"/>
        <dbReference type="ChEBI" id="CHEBI:49547"/>
    </reaction>
</comment>
<evidence type="ECO:0000256" key="27">
    <source>
        <dbReference type="ARBA" id="ARBA00024167"/>
    </source>
</evidence>
<dbReference type="PRINTS" id="PR01333">
    <property type="entry name" value="2POREKCHANEL"/>
</dbReference>
<evidence type="ECO:0000256" key="33">
    <source>
        <dbReference type="ARBA" id="ARBA00044657"/>
    </source>
</evidence>
<comment type="catalytic activity">
    <reaction evidence="30">
        <text>Na(+)(in) = Na(+)(out)</text>
        <dbReference type="Rhea" id="RHEA:34963"/>
        <dbReference type="ChEBI" id="CHEBI:29101"/>
    </reaction>
</comment>
<dbReference type="FunFam" id="1.10.287.70:FF:000076">
    <property type="entry name" value="Potassium channel subfamily K member"/>
    <property type="match status" value="1"/>
</dbReference>
<comment type="catalytic activity">
    <reaction evidence="31">
        <text>L-glutamate(out) = L-glutamate(in)</text>
        <dbReference type="Rhea" id="RHEA:66336"/>
        <dbReference type="ChEBI" id="CHEBI:29985"/>
    </reaction>
</comment>
<evidence type="ECO:0000256" key="29">
    <source>
        <dbReference type="ARBA" id="ARBA00034430"/>
    </source>
</evidence>
<evidence type="ECO:0000313" key="42">
    <source>
        <dbReference type="Proteomes" id="UP001230051"/>
    </source>
</evidence>
<comment type="subunit">
    <text evidence="35">Homodimer; disulfide-linked. Heterodimer with KCNK2; disulfide-linked. In astrocytes, forms mostly heterodimeric potassium channels with KCNK2, with only a minor proportion of functional channels containing homodimeric KCNK1. Interacts with KCNK3 and KCNK9, forming functional heterodimeric channels. Interacts with GNG4. Identified in a complex with PSD and ARF6; interacts only with PSD that is bound to ARF6. Interacts with UBE2I.</text>
</comment>
<keyword evidence="17 36" id="KW-0630">Potassium</keyword>
<evidence type="ECO:0000256" key="17">
    <source>
        <dbReference type="ARBA" id="ARBA00022958"/>
    </source>
</evidence>
<keyword evidence="9 36" id="KW-0813">Transport</keyword>
<accession>A0AAD8GB78</accession>
<dbReference type="GO" id="GO:0055037">
    <property type="term" value="C:recycling endosome"/>
    <property type="evidence" value="ECO:0007669"/>
    <property type="project" value="UniProtKB-SubCell"/>
</dbReference>
<evidence type="ECO:0000256" key="19">
    <source>
        <dbReference type="ARBA" id="ARBA00023018"/>
    </source>
</evidence>
<evidence type="ECO:0000256" key="15">
    <source>
        <dbReference type="ARBA" id="ARBA00022826"/>
    </source>
</evidence>
<dbReference type="GO" id="GO:0030322">
    <property type="term" value="P:stabilization of membrane potential"/>
    <property type="evidence" value="ECO:0007669"/>
    <property type="project" value="TreeGrafter"/>
</dbReference>
<dbReference type="GO" id="GO:0030425">
    <property type="term" value="C:dendrite"/>
    <property type="evidence" value="ECO:0007669"/>
    <property type="project" value="UniProtKB-SubCell"/>
</dbReference>
<evidence type="ECO:0000256" key="35">
    <source>
        <dbReference type="ARBA" id="ARBA00046361"/>
    </source>
</evidence>
<evidence type="ECO:0000256" key="10">
    <source>
        <dbReference type="ARBA" id="ARBA00022475"/>
    </source>
</evidence>
<dbReference type="GO" id="GO:0043204">
    <property type="term" value="C:perikaryon"/>
    <property type="evidence" value="ECO:0007669"/>
    <property type="project" value="UniProtKB-SubCell"/>
</dbReference>
<evidence type="ECO:0000256" key="26">
    <source>
        <dbReference type="ARBA" id="ARBA00023329"/>
    </source>
</evidence>
<keyword evidence="15 36" id="KW-0631">Potassium channel</keyword>
<evidence type="ECO:0000256" key="31">
    <source>
        <dbReference type="ARBA" id="ARBA00036683"/>
    </source>
</evidence>
<dbReference type="PRINTS" id="PR01096">
    <property type="entry name" value="TWIK1CHANNEL"/>
</dbReference>
<evidence type="ECO:0000256" key="13">
    <source>
        <dbReference type="ARBA" id="ARBA00022692"/>
    </source>
</evidence>
<evidence type="ECO:0000256" key="30">
    <source>
        <dbReference type="ARBA" id="ARBA00036239"/>
    </source>
</evidence>
<feature type="domain" description="Potassium channel" evidence="40">
    <location>
        <begin position="194"/>
        <end position="268"/>
    </location>
</feature>
<dbReference type="Proteomes" id="UP001230051">
    <property type="component" value="Unassembled WGS sequence"/>
</dbReference>
<dbReference type="PRINTS" id="PR01586">
    <property type="entry name" value="TWIKCHANNEL"/>
</dbReference>
<evidence type="ECO:0000256" key="8">
    <source>
        <dbReference type="ARBA" id="ARBA00006666"/>
    </source>
</evidence>
<comment type="catalytic activity">
    <reaction evidence="27">
        <text>chloride(in) = chloride(out)</text>
        <dbReference type="Rhea" id="RHEA:29823"/>
        <dbReference type="ChEBI" id="CHEBI:17996"/>
    </reaction>
</comment>
<dbReference type="InterPro" id="IPR005408">
    <property type="entry name" value="2pore_dom_K_chnl_TWIK"/>
</dbReference>
<keyword evidence="26" id="KW-0968">Cytoplasmic vesicle</keyword>
<dbReference type="PIRSF" id="PIRSF038061">
    <property type="entry name" value="K_channel_subfamily_K_type"/>
    <property type="match status" value="1"/>
</dbReference>
<gene>
    <name evidence="41" type="ORF">AOXY_G5840</name>
</gene>
<evidence type="ECO:0000256" key="9">
    <source>
        <dbReference type="ARBA" id="ARBA00022448"/>
    </source>
</evidence>
<keyword evidence="10" id="KW-1003">Cell membrane</keyword>
<feature type="transmembrane region" description="Helical" evidence="39">
    <location>
        <begin position="135"/>
        <end position="157"/>
    </location>
</feature>
<dbReference type="AlphaFoldDB" id="A0AAD8GB78"/>
<comment type="catalytic activity">
    <reaction evidence="1">
        <text>NH4(+)(in) = NH4(+)(out)</text>
        <dbReference type="Rhea" id="RHEA:28747"/>
        <dbReference type="ChEBI" id="CHEBI:28938"/>
    </reaction>
</comment>
<evidence type="ECO:0000256" key="37">
    <source>
        <dbReference type="PIRSR" id="PIRSR038061-1"/>
    </source>
</evidence>
<keyword evidence="18 39" id="KW-1133">Transmembrane helix</keyword>
<evidence type="ECO:0000256" key="7">
    <source>
        <dbReference type="ARBA" id="ARBA00004651"/>
    </source>
</evidence>
<evidence type="ECO:0000256" key="16">
    <source>
        <dbReference type="ARBA" id="ARBA00022843"/>
    </source>
</evidence>
<keyword evidence="20 36" id="KW-0406">Ion transport</keyword>
<dbReference type="PANTHER" id="PTHR11003">
    <property type="entry name" value="POTASSIUM CHANNEL, SUBFAMILY K"/>
    <property type="match status" value="1"/>
</dbReference>
<keyword evidence="22" id="KW-1015">Disulfide bond</keyword>
<dbReference type="Gene3D" id="1.10.287.70">
    <property type="match status" value="1"/>
</dbReference>
<evidence type="ECO:0000256" key="1">
    <source>
        <dbReference type="ARBA" id="ARBA00000309"/>
    </source>
</evidence>
<dbReference type="GO" id="GO:0015271">
    <property type="term" value="F:outward rectifier potassium channel activity"/>
    <property type="evidence" value="ECO:0007669"/>
    <property type="project" value="TreeGrafter"/>
</dbReference>
<feature type="transmembrane region" description="Helical" evidence="39">
    <location>
        <begin position="215"/>
        <end position="232"/>
    </location>
</feature>
<evidence type="ECO:0000256" key="11">
    <source>
        <dbReference type="ARBA" id="ARBA00022499"/>
    </source>
</evidence>
<keyword evidence="42" id="KW-1185">Reference proteome</keyword>